<comment type="caution">
    <text evidence="12">The sequence shown here is derived from an EMBL/GenBank/DDBJ whole genome shotgun (WGS) entry which is preliminary data.</text>
</comment>
<evidence type="ECO:0000256" key="7">
    <source>
        <dbReference type="ARBA" id="ARBA00022842"/>
    </source>
</evidence>
<sequence>MIESSPRILNVYSESKKSMSSTLDITILHDRNLPDEAKCLIQLGYDEANRLINIISAWQEGTELFCVNQQAGIKPVKVGDELFYLVKRSLKLSILTDGLFDVTFASIDKIWYFDKPLVEKPSDDKIKASIKNINYEFIELDEQNKTIFIRNRGTKIELGAIGKGYIANKIKAKLISLGIDSGLVNAGGDLVSWGKSIHPDGIWKVGIADPNKNTDYIGWLPIQNEAIATSGNYERFALIDGKRYSHIINPKTGYPVKGIKSVTVLSPDPELCDVMATSIFLMGRKKGLDFANNFNDIRCFIVDDNGDYYYSDNLEKRYYQK</sequence>
<dbReference type="AlphaFoldDB" id="A0A316DQJ2"/>
<evidence type="ECO:0000256" key="1">
    <source>
        <dbReference type="ARBA" id="ARBA00011955"/>
    </source>
</evidence>
<gene>
    <name evidence="12" type="ORF">LV89_03876</name>
</gene>
<dbReference type="PIRSF" id="PIRSF006268">
    <property type="entry name" value="ApbE"/>
    <property type="match status" value="1"/>
</dbReference>
<dbReference type="InterPro" id="IPR024932">
    <property type="entry name" value="ApbE"/>
</dbReference>
<dbReference type="InterPro" id="IPR003374">
    <property type="entry name" value="ApbE-like_sf"/>
</dbReference>
<evidence type="ECO:0000256" key="9">
    <source>
        <dbReference type="ARBA" id="ARBA00048540"/>
    </source>
</evidence>
<comment type="similarity">
    <text evidence="10">Belongs to the ApbE family.</text>
</comment>
<evidence type="ECO:0000313" key="13">
    <source>
        <dbReference type="Proteomes" id="UP000245489"/>
    </source>
</evidence>
<evidence type="ECO:0000256" key="2">
    <source>
        <dbReference type="ARBA" id="ARBA00016337"/>
    </source>
</evidence>
<dbReference type="PANTHER" id="PTHR30040:SF2">
    <property type="entry name" value="FAD:PROTEIN FMN TRANSFERASE"/>
    <property type="match status" value="1"/>
</dbReference>
<keyword evidence="4 10" id="KW-0808">Transferase</keyword>
<dbReference type="PANTHER" id="PTHR30040">
    <property type="entry name" value="THIAMINE BIOSYNTHESIS LIPOPROTEIN APBE"/>
    <property type="match status" value="1"/>
</dbReference>
<name>A0A316DQJ2_9BACT</name>
<proteinExistence type="inferred from homology"/>
<dbReference type="GO" id="GO:0046872">
    <property type="term" value="F:metal ion binding"/>
    <property type="evidence" value="ECO:0007669"/>
    <property type="project" value="UniProtKB-UniRule"/>
</dbReference>
<comment type="catalytic activity">
    <reaction evidence="9 10">
        <text>L-threonyl-[protein] + FAD = FMN-L-threonyl-[protein] + AMP + H(+)</text>
        <dbReference type="Rhea" id="RHEA:36847"/>
        <dbReference type="Rhea" id="RHEA-COMP:11060"/>
        <dbReference type="Rhea" id="RHEA-COMP:11061"/>
        <dbReference type="ChEBI" id="CHEBI:15378"/>
        <dbReference type="ChEBI" id="CHEBI:30013"/>
        <dbReference type="ChEBI" id="CHEBI:57692"/>
        <dbReference type="ChEBI" id="CHEBI:74257"/>
        <dbReference type="ChEBI" id="CHEBI:456215"/>
        <dbReference type="EC" id="2.7.1.180"/>
    </reaction>
</comment>
<feature type="binding site" evidence="11">
    <location>
        <position position="160"/>
    </location>
    <ligand>
        <name>Mg(2+)</name>
        <dbReference type="ChEBI" id="CHEBI:18420"/>
    </ligand>
</feature>
<dbReference type="OrthoDB" id="9778595at2"/>
<keyword evidence="6 10" id="KW-0274">FAD</keyword>
<feature type="binding site" evidence="11">
    <location>
        <position position="273"/>
    </location>
    <ligand>
        <name>Mg(2+)</name>
        <dbReference type="ChEBI" id="CHEBI:18420"/>
    </ligand>
</feature>
<keyword evidence="12" id="KW-0449">Lipoprotein</keyword>
<keyword evidence="5 10" id="KW-0479">Metal-binding</keyword>
<organism evidence="12 13">
    <name type="scientific">Arcicella aurantiaca</name>
    <dbReference type="NCBI Taxonomy" id="591202"/>
    <lineage>
        <taxon>Bacteria</taxon>
        <taxon>Pseudomonadati</taxon>
        <taxon>Bacteroidota</taxon>
        <taxon>Cytophagia</taxon>
        <taxon>Cytophagales</taxon>
        <taxon>Flectobacillaceae</taxon>
        <taxon>Arcicella</taxon>
    </lineage>
</organism>
<protein>
    <recommendedName>
        <fullName evidence="2 10">FAD:protein FMN transferase</fullName>
        <ecNumber evidence="1 10">2.7.1.180</ecNumber>
    </recommendedName>
    <alternativeName>
        <fullName evidence="8 10">Flavin transferase</fullName>
    </alternativeName>
</protein>
<keyword evidence="3 10" id="KW-0285">Flavoprotein</keyword>
<evidence type="ECO:0000256" key="3">
    <source>
        <dbReference type="ARBA" id="ARBA00022630"/>
    </source>
</evidence>
<keyword evidence="13" id="KW-1185">Reference proteome</keyword>
<evidence type="ECO:0000256" key="10">
    <source>
        <dbReference type="PIRNR" id="PIRNR006268"/>
    </source>
</evidence>
<evidence type="ECO:0000256" key="8">
    <source>
        <dbReference type="ARBA" id="ARBA00031306"/>
    </source>
</evidence>
<evidence type="ECO:0000256" key="11">
    <source>
        <dbReference type="PIRSR" id="PIRSR006268-2"/>
    </source>
</evidence>
<reference evidence="12 13" key="1">
    <citation type="submission" date="2018-05" db="EMBL/GenBank/DDBJ databases">
        <title>Genomic Encyclopedia of Archaeal and Bacterial Type Strains, Phase II (KMG-II): from individual species to whole genera.</title>
        <authorList>
            <person name="Goeker M."/>
        </authorList>
    </citation>
    <scope>NUCLEOTIDE SEQUENCE [LARGE SCALE GENOMIC DNA]</scope>
    <source>
        <strain evidence="12 13">DSM 22214</strain>
    </source>
</reference>
<evidence type="ECO:0000256" key="5">
    <source>
        <dbReference type="ARBA" id="ARBA00022723"/>
    </source>
</evidence>
<dbReference type="Pfam" id="PF02424">
    <property type="entry name" value="ApbE"/>
    <property type="match status" value="1"/>
</dbReference>
<comment type="cofactor">
    <cofactor evidence="11">
        <name>Mg(2+)</name>
        <dbReference type="ChEBI" id="CHEBI:18420"/>
    </cofactor>
    <cofactor evidence="11">
        <name>Mn(2+)</name>
        <dbReference type="ChEBI" id="CHEBI:29035"/>
    </cofactor>
    <text evidence="11">Magnesium. Can also use manganese.</text>
</comment>
<dbReference type="GO" id="GO:0016740">
    <property type="term" value="F:transferase activity"/>
    <property type="evidence" value="ECO:0007669"/>
    <property type="project" value="UniProtKB-UniRule"/>
</dbReference>
<evidence type="ECO:0000256" key="6">
    <source>
        <dbReference type="ARBA" id="ARBA00022827"/>
    </source>
</evidence>
<dbReference type="EMBL" id="QGGO01000026">
    <property type="protein sequence ID" value="PWK20066.1"/>
    <property type="molecule type" value="Genomic_DNA"/>
</dbReference>
<accession>A0A316DQJ2</accession>
<dbReference type="Gene3D" id="3.10.520.10">
    <property type="entry name" value="ApbE-like domains"/>
    <property type="match status" value="1"/>
</dbReference>
<feature type="binding site" evidence="11">
    <location>
        <position position="277"/>
    </location>
    <ligand>
        <name>Mg(2+)</name>
        <dbReference type="ChEBI" id="CHEBI:18420"/>
    </ligand>
</feature>
<evidence type="ECO:0000256" key="4">
    <source>
        <dbReference type="ARBA" id="ARBA00022679"/>
    </source>
</evidence>
<dbReference type="Proteomes" id="UP000245489">
    <property type="component" value="Unassembled WGS sequence"/>
</dbReference>
<keyword evidence="7 10" id="KW-0460">Magnesium</keyword>
<dbReference type="EC" id="2.7.1.180" evidence="1 10"/>
<evidence type="ECO:0000313" key="12">
    <source>
        <dbReference type="EMBL" id="PWK20066.1"/>
    </source>
</evidence>
<dbReference type="SUPFAM" id="SSF143631">
    <property type="entry name" value="ApbE-like"/>
    <property type="match status" value="1"/>
</dbReference>